<comment type="caution">
    <text evidence="2">The sequence shown here is derived from an EMBL/GenBank/DDBJ whole genome shotgun (WGS) entry which is preliminary data.</text>
</comment>
<dbReference type="InterPro" id="IPR050266">
    <property type="entry name" value="AB_hydrolase_sf"/>
</dbReference>
<keyword evidence="3" id="KW-1185">Reference proteome</keyword>
<dbReference type="RefSeq" id="WP_133587187.1">
    <property type="nucleotide sequence ID" value="NZ_SNVV01000001.1"/>
</dbReference>
<organism evidence="2 3">
    <name type="scientific">Azoarcus indigens</name>
    <dbReference type="NCBI Taxonomy" id="29545"/>
    <lineage>
        <taxon>Bacteria</taxon>
        <taxon>Pseudomonadati</taxon>
        <taxon>Pseudomonadota</taxon>
        <taxon>Betaproteobacteria</taxon>
        <taxon>Rhodocyclales</taxon>
        <taxon>Zoogloeaceae</taxon>
        <taxon>Azoarcus</taxon>
    </lineage>
</organism>
<dbReference type="PANTHER" id="PTHR43798:SF33">
    <property type="entry name" value="HYDROLASE, PUTATIVE (AFU_ORTHOLOGUE AFUA_2G14860)-RELATED"/>
    <property type="match status" value="1"/>
</dbReference>
<accession>A0A4R6EEH8</accession>
<dbReference type="SUPFAM" id="SSF53474">
    <property type="entry name" value="alpha/beta-Hydrolases"/>
    <property type="match status" value="1"/>
</dbReference>
<protein>
    <submittedName>
        <fullName evidence="2">Esterase/lipase</fullName>
    </submittedName>
</protein>
<dbReference type="PROSITE" id="PS51257">
    <property type="entry name" value="PROKAR_LIPOPROTEIN"/>
    <property type="match status" value="1"/>
</dbReference>
<name>A0A4R6EEH8_9RHOO</name>
<proteinExistence type="predicted"/>
<reference evidence="2 3" key="1">
    <citation type="submission" date="2019-03" db="EMBL/GenBank/DDBJ databases">
        <title>Genomic Encyclopedia of Type Strains, Phase IV (KMG-IV): sequencing the most valuable type-strain genomes for metagenomic binning, comparative biology and taxonomic classification.</title>
        <authorList>
            <person name="Goeker M."/>
        </authorList>
    </citation>
    <scope>NUCLEOTIDE SEQUENCE [LARGE SCALE GENOMIC DNA]</scope>
    <source>
        <strain evidence="2 3">DSM 12121</strain>
    </source>
</reference>
<dbReference type="AlphaFoldDB" id="A0A4R6EEH8"/>
<dbReference type="InterPro" id="IPR022742">
    <property type="entry name" value="Hydrolase_4"/>
</dbReference>
<sequence length="401" mass="45174">MSPFVRPLRSWLLLLFGTALLGGCVGGPRHILPLGQDSFSRYRAESRQWLAMQRQDGLQDGDALELNLPQEWRPATPGRRGILLIHGLGDSPYSFSDIGPALATRGYLVRSVLLPGHGSKPADLMTVAVEDWQRVVKEQTELLKQEVDTVYLGGFSTGANLALVRASEDPAVAGLLLFSPAFKSDSSYDWLAPYAAWFKPWLREPETERRQQTRVRYLNVPTNGFGQFYRSSALAREVLEREPWRKPALLVVAQHDSVLDVAYLRDTFPRFFTHPASRLIWYGDTPAEVRQLARSDRLPAQRISQFSHMAVLFSPANPLYGVEGSEKLCENGPVAEDLQRCRAGEPVWYSDWGYREPGKVHARLTFNPYFDWQMKVADEVLDAAAPQSVSAEGTHQHERLN</sequence>
<dbReference type="PANTHER" id="PTHR43798">
    <property type="entry name" value="MONOACYLGLYCEROL LIPASE"/>
    <property type="match status" value="1"/>
</dbReference>
<dbReference type="Gene3D" id="3.40.50.1820">
    <property type="entry name" value="alpha/beta hydrolase"/>
    <property type="match status" value="1"/>
</dbReference>
<gene>
    <name evidence="2" type="ORF">C7389_10144</name>
</gene>
<dbReference type="Proteomes" id="UP000295129">
    <property type="component" value="Unassembled WGS sequence"/>
</dbReference>
<dbReference type="GO" id="GO:0016020">
    <property type="term" value="C:membrane"/>
    <property type="evidence" value="ECO:0007669"/>
    <property type="project" value="TreeGrafter"/>
</dbReference>
<evidence type="ECO:0000313" key="3">
    <source>
        <dbReference type="Proteomes" id="UP000295129"/>
    </source>
</evidence>
<dbReference type="InterPro" id="IPR029058">
    <property type="entry name" value="AB_hydrolase_fold"/>
</dbReference>
<evidence type="ECO:0000313" key="2">
    <source>
        <dbReference type="EMBL" id="TDN56665.1"/>
    </source>
</evidence>
<dbReference type="Pfam" id="PF12146">
    <property type="entry name" value="Hydrolase_4"/>
    <property type="match status" value="1"/>
</dbReference>
<feature type="domain" description="Serine aminopeptidase S33" evidence="1">
    <location>
        <begin position="80"/>
        <end position="204"/>
    </location>
</feature>
<dbReference type="EMBL" id="SNVV01000001">
    <property type="protein sequence ID" value="TDN56665.1"/>
    <property type="molecule type" value="Genomic_DNA"/>
</dbReference>
<evidence type="ECO:0000259" key="1">
    <source>
        <dbReference type="Pfam" id="PF12146"/>
    </source>
</evidence>
<dbReference type="OrthoDB" id="8612291at2"/>